<name>A0A0G4ERK4_VITBC</name>
<evidence type="ECO:0000256" key="2">
    <source>
        <dbReference type="SAM" id="SignalP"/>
    </source>
</evidence>
<dbReference type="Proteomes" id="UP000041254">
    <property type="component" value="Unassembled WGS sequence"/>
</dbReference>
<accession>A0A0G4ERK4</accession>
<feature type="chain" id="PRO_5005187524" evidence="2">
    <location>
        <begin position="23"/>
        <end position="257"/>
    </location>
</feature>
<keyword evidence="2" id="KW-0732">Signal</keyword>
<evidence type="ECO:0000313" key="3">
    <source>
        <dbReference type="EMBL" id="CEL99918.1"/>
    </source>
</evidence>
<evidence type="ECO:0000313" key="4">
    <source>
        <dbReference type="Proteomes" id="UP000041254"/>
    </source>
</evidence>
<protein>
    <submittedName>
        <fullName evidence="3">Uncharacterized protein</fullName>
    </submittedName>
</protein>
<dbReference type="VEuPathDB" id="CryptoDB:Vbra_4079"/>
<feature type="compositionally biased region" description="Low complexity" evidence="1">
    <location>
        <begin position="103"/>
        <end position="120"/>
    </location>
</feature>
<dbReference type="InParanoid" id="A0A0G4ERK4"/>
<dbReference type="OMA" id="SATPCHV"/>
<organism evidence="3 4">
    <name type="scientific">Vitrella brassicaformis (strain CCMP3155)</name>
    <dbReference type="NCBI Taxonomy" id="1169540"/>
    <lineage>
        <taxon>Eukaryota</taxon>
        <taxon>Sar</taxon>
        <taxon>Alveolata</taxon>
        <taxon>Colpodellida</taxon>
        <taxon>Vitrellaceae</taxon>
        <taxon>Vitrella</taxon>
    </lineage>
</organism>
<feature type="compositionally biased region" description="Gly residues" evidence="1">
    <location>
        <begin position="214"/>
        <end position="257"/>
    </location>
</feature>
<proteinExistence type="predicted"/>
<sequence>MASARLAAVLLTACCTTATVLSATPCHVEQRRRLRAVQEERLTDGGRGAVMNQGDGDQRRKLQSVLTDEEMDRLTGIFNGTDSSSSASTPAYSTGLGYSRWDSGVSSSTAGSASSSSGSPGTTGGNTGGSGAGDSVIPQTPEQGIGQGGDESLAPRSEPDPHDPPPPQLDRPVVDDFPGIDNGNDDGRGGGGVNGIGDGGNNGRGTGLEDNNDRGGGLGNDRDNGAGGVGGGGSDSGSDGGNSGDSGSDGGGGGGDE</sequence>
<reference evidence="3 4" key="1">
    <citation type="submission" date="2014-11" db="EMBL/GenBank/DDBJ databases">
        <authorList>
            <person name="Zhu J."/>
            <person name="Qi W."/>
            <person name="Song R."/>
        </authorList>
    </citation>
    <scope>NUCLEOTIDE SEQUENCE [LARGE SCALE GENOMIC DNA]</scope>
</reference>
<gene>
    <name evidence="3" type="ORF">Vbra_4079</name>
</gene>
<feature type="compositionally biased region" description="Gly residues" evidence="1">
    <location>
        <begin position="189"/>
        <end position="206"/>
    </location>
</feature>
<feature type="compositionally biased region" description="Gly residues" evidence="1">
    <location>
        <begin position="121"/>
        <end position="132"/>
    </location>
</feature>
<dbReference type="EMBL" id="CDMY01000291">
    <property type="protein sequence ID" value="CEL99918.1"/>
    <property type="molecule type" value="Genomic_DNA"/>
</dbReference>
<dbReference type="AlphaFoldDB" id="A0A0G4ERK4"/>
<keyword evidence="4" id="KW-1185">Reference proteome</keyword>
<feature type="region of interest" description="Disordered" evidence="1">
    <location>
        <begin position="103"/>
        <end position="257"/>
    </location>
</feature>
<feature type="signal peptide" evidence="2">
    <location>
        <begin position="1"/>
        <end position="22"/>
    </location>
</feature>
<evidence type="ECO:0000256" key="1">
    <source>
        <dbReference type="SAM" id="MobiDB-lite"/>
    </source>
</evidence>